<keyword evidence="7" id="KW-0406">Ion transport</keyword>
<evidence type="ECO:0000256" key="9">
    <source>
        <dbReference type="SAM" id="MobiDB-lite"/>
    </source>
</evidence>
<comment type="subcellular location">
    <subcellularLocation>
        <location evidence="1">Membrane</location>
        <topology evidence="1">Multi-pass membrane protein</topology>
    </subcellularLocation>
</comment>
<reference evidence="13" key="1">
    <citation type="submission" date="2023-10" db="EMBL/GenBank/DDBJ databases">
        <authorList>
            <person name="Chen Y."/>
            <person name="Shah S."/>
            <person name="Dougan E. K."/>
            <person name="Thang M."/>
            <person name="Chan C."/>
        </authorList>
    </citation>
    <scope>NUCLEOTIDE SEQUENCE [LARGE SCALE GENOMIC DNA]</scope>
</reference>
<gene>
    <name evidence="13" type="ORF">PCOR1329_LOCUS80654</name>
</gene>
<keyword evidence="14" id="KW-1185">Reference proteome</keyword>
<evidence type="ECO:0000256" key="8">
    <source>
        <dbReference type="ARBA" id="ARBA00023136"/>
    </source>
</evidence>
<evidence type="ECO:0000256" key="3">
    <source>
        <dbReference type="ARBA" id="ARBA00022448"/>
    </source>
</evidence>
<feature type="domain" description="Cation efflux protein transmembrane" evidence="11">
    <location>
        <begin position="38"/>
        <end position="270"/>
    </location>
</feature>
<feature type="region of interest" description="Disordered" evidence="9">
    <location>
        <begin position="164"/>
        <end position="186"/>
    </location>
</feature>
<dbReference type="InterPro" id="IPR027470">
    <property type="entry name" value="Cation_efflux_CTD"/>
</dbReference>
<name>A0ABN9Y0S6_9DINO</name>
<feature type="transmembrane region" description="Helical" evidence="10">
    <location>
        <begin position="134"/>
        <end position="153"/>
    </location>
</feature>
<dbReference type="Proteomes" id="UP001189429">
    <property type="component" value="Unassembled WGS sequence"/>
</dbReference>
<dbReference type="Pfam" id="PF16916">
    <property type="entry name" value="ZT_dimer"/>
    <property type="match status" value="1"/>
</dbReference>
<keyword evidence="6 10" id="KW-1133">Transmembrane helix</keyword>
<keyword evidence="5" id="KW-0864">Zinc transport</keyword>
<dbReference type="Gene3D" id="1.20.1510.10">
    <property type="entry name" value="Cation efflux protein transmembrane domain"/>
    <property type="match status" value="1"/>
</dbReference>
<comment type="caution">
    <text evidence="13">The sequence shown here is derived from an EMBL/GenBank/DDBJ whole genome shotgun (WGS) entry which is preliminary data.</text>
</comment>
<organism evidence="13 14">
    <name type="scientific">Prorocentrum cordatum</name>
    <dbReference type="NCBI Taxonomy" id="2364126"/>
    <lineage>
        <taxon>Eukaryota</taxon>
        <taxon>Sar</taxon>
        <taxon>Alveolata</taxon>
        <taxon>Dinophyceae</taxon>
        <taxon>Prorocentrales</taxon>
        <taxon>Prorocentraceae</taxon>
        <taxon>Prorocentrum</taxon>
    </lineage>
</organism>
<dbReference type="PANTHER" id="PTHR11562">
    <property type="entry name" value="CATION EFFLUX PROTEIN/ ZINC TRANSPORTER"/>
    <property type="match status" value="1"/>
</dbReference>
<accession>A0ABN9Y0S6</accession>
<dbReference type="InterPro" id="IPR058533">
    <property type="entry name" value="Cation_efflux_TM"/>
</dbReference>
<comment type="similarity">
    <text evidence="2">Belongs to the cation diffusion facilitator (CDF) transporter (TC 2.A.4) family. SLC30A subfamily.</text>
</comment>
<feature type="region of interest" description="Disordered" evidence="9">
    <location>
        <begin position="361"/>
        <end position="392"/>
    </location>
</feature>
<feature type="transmembrane region" description="Helical" evidence="10">
    <location>
        <begin position="39"/>
        <end position="63"/>
    </location>
</feature>
<keyword evidence="5" id="KW-0862">Zinc</keyword>
<keyword evidence="3" id="KW-0813">Transport</keyword>
<feature type="transmembrane region" description="Helical" evidence="10">
    <location>
        <begin position="103"/>
        <end position="122"/>
    </location>
</feature>
<sequence>MEGKTMGTATGMGVDLEQPLLGKAGEAGTSEAQLKLQRAVYFALFFMFVEIVGGVVASSLAIITDAAHMLSDVGGFIVSLVALKLSAQAATAEYTYGFKQAEVLGALLSIAIVWALTAVLLWEAASRFLTLTEVDAPVMFVISVVGFFVNLILMKVLGHGHSHGDGGHGHGDHGHGDGGHGGCDGHGGAQGESNSVAVQAAMAHVIGDIVQSLGVCLAAGLIWWQPFDVGLAPSGVSRWNYADPLCTVLFGVLVLLTTKGTLARTVDTLMAKAPVNMQQDLLRQLSAIEGVVQVHDLHIWSHGSSDVIGTAHIVVSAERHAHTALQQAVKVSKSLGVGHTTFQIEAEGQFADGETCGADCSPRDPAAKRGAHSAHGHDGGHAHSKGHGGHDAGHGGGCCGGHAH</sequence>
<feature type="transmembrane region" description="Helical" evidence="10">
    <location>
        <begin position="75"/>
        <end position="96"/>
    </location>
</feature>
<evidence type="ECO:0000256" key="10">
    <source>
        <dbReference type="SAM" id="Phobius"/>
    </source>
</evidence>
<dbReference type="NCBIfam" id="TIGR01297">
    <property type="entry name" value="CDF"/>
    <property type="match status" value="1"/>
</dbReference>
<feature type="domain" description="Cation efflux protein cytoplasmic" evidence="12">
    <location>
        <begin position="279"/>
        <end position="345"/>
    </location>
</feature>
<keyword evidence="8 10" id="KW-0472">Membrane</keyword>
<dbReference type="Pfam" id="PF01545">
    <property type="entry name" value="Cation_efflux"/>
    <property type="match status" value="1"/>
</dbReference>
<evidence type="ECO:0000313" key="13">
    <source>
        <dbReference type="EMBL" id="CAK0904705.1"/>
    </source>
</evidence>
<dbReference type="SUPFAM" id="SSF161111">
    <property type="entry name" value="Cation efflux protein transmembrane domain-like"/>
    <property type="match status" value="1"/>
</dbReference>
<evidence type="ECO:0000313" key="14">
    <source>
        <dbReference type="Proteomes" id="UP001189429"/>
    </source>
</evidence>
<dbReference type="PANTHER" id="PTHR11562:SF17">
    <property type="entry name" value="RE54080P-RELATED"/>
    <property type="match status" value="1"/>
</dbReference>
<evidence type="ECO:0000259" key="12">
    <source>
        <dbReference type="Pfam" id="PF16916"/>
    </source>
</evidence>
<evidence type="ECO:0000256" key="2">
    <source>
        <dbReference type="ARBA" id="ARBA00008873"/>
    </source>
</evidence>
<dbReference type="InterPro" id="IPR036837">
    <property type="entry name" value="Cation_efflux_CTD_sf"/>
</dbReference>
<evidence type="ECO:0000256" key="1">
    <source>
        <dbReference type="ARBA" id="ARBA00004141"/>
    </source>
</evidence>
<evidence type="ECO:0000256" key="4">
    <source>
        <dbReference type="ARBA" id="ARBA00022692"/>
    </source>
</evidence>
<dbReference type="InterPro" id="IPR002524">
    <property type="entry name" value="Cation_efflux"/>
</dbReference>
<feature type="compositionally biased region" description="Basic and acidic residues" evidence="9">
    <location>
        <begin position="164"/>
        <end position="178"/>
    </location>
</feature>
<dbReference type="InterPro" id="IPR050681">
    <property type="entry name" value="CDF/SLC30A"/>
</dbReference>
<protein>
    <submittedName>
        <fullName evidence="13">Uncharacterized protein</fullName>
    </submittedName>
</protein>
<evidence type="ECO:0000259" key="11">
    <source>
        <dbReference type="Pfam" id="PF01545"/>
    </source>
</evidence>
<dbReference type="EMBL" id="CAUYUJ010021448">
    <property type="protein sequence ID" value="CAK0904705.1"/>
    <property type="molecule type" value="Genomic_DNA"/>
</dbReference>
<proteinExistence type="inferred from homology"/>
<dbReference type="SUPFAM" id="SSF160240">
    <property type="entry name" value="Cation efflux protein cytoplasmic domain-like"/>
    <property type="match status" value="1"/>
</dbReference>
<evidence type="ECO:0000256" key="5">
    <source>
        <dbReference type="ARBA" id="ARBA00022906"/>
    </source>
</evidence>
<evidence type="ECO:0000256" key="6">
    <source>
        <dbReference type="ARBA" id="ARBA00022989"/>
    </source>
</evidence>
<dbReference type="InterPro" id="IPR027469">
    <property type="entry name" value="Cation_efflux_TMD_sf"/>
</dbReference>
<keyword evidence="4 10" id="KW-0812">Transmembrane</keyword>
<evidence type="ECO:0000256" key="7">
    <source>
        <dbReference type="ARBA" id="ARBA00023065"/>
    </source>
</evidence>